<protein>
    <submittedName>
        <fullName evidence="1">Uncharacterized protein</fullName>
    </submittedName>
</protein>
<dbReference type="AlphaFoldDB" id="A0A0A9TY61"/>
<organism evidence="1">
    <name type="scientific">Arundo donax</name>
    <name type="common">Giant reed</name>
    <name type="synonym">Donax arundinaceus</name>
    <dbReference type="NCBI Taxonomy" id="35708"/>
    <lineage>
        <taxon>Eukaryota</taxon>
        <taxon>Viridiplantae</taxon>
        <taxon>Streptophyta</taxon>
        <taxon>Embryophyta</taxon>
        <taxon>Tracheophyta</taxon>
        <taxon>Spermatophyta</taxon>
        <taxon>Magnoliopsida</taxon>
        <taxon>Liliopsida</taxon>
        <taxon>Poales</taxon>
        <taxon>Poaceae</taxon>
        <taxon>PACMAD clade</taxon>
        <taxon>Arundinoideae</taxon>
        <taxon>Arundineae</taxon>
        <taxon>Arundo</taxon>
    </lineage>
</organism>
<evidence type="ECO:0000313" key="1">
    <source>
        <dbReference type="EMBL" id="JAD15580.1"/>
    </source>
</evidence>
<reference evidence="1" key="1">
    <citation type="submission" date="2014-09" db="EMBL/GenBank/DDBJ databases">
        <authorList>
            <person name="Magalhaes I.L.F."/>
            <person name="Oliveira U."/>
            <person name="Santos F.R."/>
            <person name="Vidigal T.H.D.A."/>
            <person name="Brescovit A.D."/>
            <person name="Santos A.J."/>
        </authorList>
    </citation>
    <scope>NUCLEOTIDE SEQUENCE</scope>
    <source>
        <tissue evidence="1">Shoot tissue taken approximately 20 cm above the soil surface</tissue>
    </source>
</reference>
<proteinExistence type="predicted"/>
<sequence length="34" mass="4029">MFKQLTRYYFASRLKIAILWDPGFDPPDIHVMTG</sequence>
<accession>A0A0A9TY61</accession>
<name>A0A0A9TY61_ARUDO</name>
<reference evidence="1" key="2">
    <citation type="journal article" date="2015" name="Data Brief">
        <title>Shoot transcriptome of the giant reed, Arundo donax.</title>
        <authorList>
            <person name="Barrero R.A."/>
            <person name="Guerrero F.D."/>
            <person name="Moolhuijzen P."/>
            <person name="Goolsby J.A."/>
            <person name="Tidwell J."/>
            <person name="Bellgard S.E."/>
            <person name="Bellgard M.I."/>
        </authorList>
    </citation>
    <scope>NUCLEOTIDE SEQUENCE</scope>
    <source>
        <tissue evidence="1">Shoot tissue taken approximately 20 cm above the soil surface</tissue>
    </source>
</reference>
<dbReference type="EMBL" id="GBRH01282315">
    <property type="protein sequence ID" value="JAD15580.1"/>
    <property type="molecule type" value="Transcribed_RNA"/>
</dbReference>